<evidence type="ECO:0000256" key="3">
    <source>
        <dbReference type="ARBA" id="ARBA00012670"/>
    </source>
</evidence>
<dbReference type="Gene3D" id="2.60.120.560">
    <property type="entry name" value="Exo-inulinase, domain 1"/>
    <property type="match status" value="1"/>
</dbReference>
<dbReference type="SUPFAM" id="SSF51011">
    <property type="entry name" value="Glycosyl hydrolase domain"/>
    <property type="match status" value="1"/>
</dbReference>
<dbReference type="SMART" id="SM00813">
    <property type="entry name" value="Alpha-L-AF_C"/>
    <property type="match status" value="1"/>
</dbReference>
<evidence type="ECO:0000313" key="9">
    <source>
        <dbReference type="Proteomes" id="UP000326029"/>
    </source>
</evidence>
<accession>A0ABX6BKK1</accession>
<evidence type="ECO:0000256" key="1">
    <source>
        <dbReference type="ARBA" id="ARBA00001462"/>
    </source>
</evidence>
<keyword evidence="9" id="KW-1185">Reference proteome</keyword>
<dbReference type="Gene3D" id="2.60.120.260">
    <property type="entry name" value="Galactose-binding domain-like"/>
    <property type="match status" value="1"/>
</dbReference>
<feature type="domain" description="Alpha-L-arabinofuranosidase C-terminal" evidence="7">
    <location>
        <begin position="521"/>
        <end position="870"/>
    </location>
</feature>
<dbReference type="InterPro" id="IPR010720">
    <property type="entry name" value="Alpha-L-AF_C"/>
</dbReference>
<keyword evidence="5" id="KW-0378">Hydrolase</keyword>
<dbReference type="EMBL" id="CP023693">
    <property type="protein sequence ID" value="QEV35837.1"/>
    <property type="molecule type" value="Genomic_DNA"/>
</dbReference>
<evidence type="ECO:0000259" key="7">
    <source>
        <dbReference type="SMART" id="SM00813"/>
    </source>
</evidence>
<dbReference type="Proteomes" id="UP000326029">
    <property type="component" value="Chromosome"/>
</dbReference>
<dbReference type="InterPro" id="IPR013320">
    <property type="entry name" value="ConA-like_dom_sf"/>
</dbReference>
<dbReference type="PANTHER" id="PTHR31776:SF26">
    <property type="entry name" value="SECRETED ARABINOSIDASE"/>
    <property type="match status" value="1"/>
</dbReference>
<dbReference type="Pfam" id="PF06964">
    <property type="entry name" value="Alpha-L-AF_C"/>
    <property type="match status" value="1"/>
</dbReference>
<organism evidence="8 9">
    <name type="scientific">Streptomyces cinereoruber</name>
    <dbReference type="NCBI Taxonomy" id="67260"/>
    <lineage>
        <taxon>Bacteria</taxon>
        <taxon>Bacillati</taxon>
        <taxon>Actinomycetota</taxon>
        <taxon>Actinomycetes</taxon>
        <taxon>Kitasatosporales</taxon>
        <taxon>Streptomycetaceae</taxon>
        <taxon>Streptomyces</taxon>
    </lineage>
</organism>
<dbReference type="InterPro" id="IPR051563">
    <property type="entry name" value="Glycosyl_Hydrolase_51"/>
</dbReference>
<dbReference type="SUPFAM" id="SSF49899">
    <property type="entry name" value="Concanavalin A-like lectins/glucanases"/>
    <property type="match status" value="1"/>
</dbReference>
<dbReference type="SUPFAM" id="SSF51445">
    <property type="entry name" value="(Trans)glycosidases"/>
    <property type="match status" value="1"/>
</dbReference>
<proteinExistence type="inferred from homology"/>
<evidence type="ECO:0000256" key="5">
    <source>
        <dbReference type="ARBA" id="ARBA00022801"/>
    </source>
</evidence>
<dbReference type="Gene3D" id="3.20.20.80">
    <property type="entry name" value="Glycosidases"/>
    <property type="match status" value="1"/>
</dbReference>
<dbReference type="InterPro" id="IPR055235">
    <property type="entry name" value="ASD1_cat"/>
</dbReference>
<dbReference type="EC" id="3.2.1.55" evidence="3"/>
<evidence type="ECO:0000256" key="6">
    <source>
        <dbReference type="SAM" id="MobiDB-lite"/>
    </source>
</evidence>
<dbReference type="InterPro" id="IPR017853">
    <property type="entry name" value="GH"/>
</dbReference>
<sequence>MPTSARAPPVPHSAPRARRPEPSISGRAALRTRDRSTRRPGVIVSGLLATSLAAGFLTQAPAAADAAVTDYTLSVDADRTGPAIDPTMYGVFFEDINNAADGGLYAELVQNRSFEYGPVDNRSYTPLTSWQHTASGGATGTLQVVDDDQRLNERNRNHLRLNLAGTGGGAGRFGITNSGYGAGMSLKDGARYDFSVWARTDNPTGTRLTTELRTADGGVLSAPVDITVRGDRWTKYTATLVSEVTTTTGRLSVTAADSGTLRLDMVSLFPRDTYKGRKNGLRKDLARKIAALDPGFLRFPGGCLVNTGSHHAYEAPDWERRRSYQWKDTIGPVEQRAVNANFWGYHQSYGLGYHEYFQFAEDIGAMPLPVVPALVTGCGQNRATDDPALLKRHIQDTLDLIEFANGPVTSTWGRKRAEMGHPKPFGLTHLGVGNEENLPDAFFARFTEFRKAIEARYPEITIVSNSGPASGGATFDRLWDLNRRAGVDLVDEHYYEAPQWFLENNDRYDSYDRTGPKVFLGEYASRDNRFSNALSEAAFMTGLERNADVVKLASYAPLLADVHQNQWRPDMIWFDNDRSWGSASYEVQKLFMNNTGDRVVPSRASATPAVSGPITGAVGLSTWATSAAYDDVEVTAANGSTLLRDDFAAGAARWTPATGRGTWAVEGGAYVQSDEAAENTLVTAGDTHWRDYDLKVRATKKSGKEGFLVAFGVRDTGNHYWWNLGGWGNTRSAVEKTADGGKQTLLENPTTIETGRAYDVHVQVRGRQVTLYLDGQKWGSFTDDRTAEPFRQVVTRDKDDLVVKVVNAQAAAARTSIDLGTTRVASTARLTTLEGAPDAVNTADAHPIQPRRSTLEGIGRTFTYTFPAHSVTFLRIKAR</sequence>
<name>A0ABX6BKK1_9ACTN</name>
<keyword evidence="4" id="KW-0732">Signal</keyword>
<dbReference type="PANTHER" id="PTHR31776">
    <property type="entry name" value="ALPHA-L-ARABINOFURANOSIDASE 1"/>
    <property type="match status" value="1"/>
</dbReference>
<comment type="similarity">
    <text evidence="2">Belongs to the glycosyl hydrolase 51 family.</text>
</comment>
<comment type="catalytic activity">
    <reaction evidence="1">
        <text>Hydrolysis of terminal non-reducing alpha-L-arabinofuranoside residues in alpha-L-arabinosides.</text>
        <dbReference type="EC" id="3.2.1.55"/>
    </reaction>
</comment>
<dbReference type="Gene3D" id="2.60.40.1180">
    <property type="entry name" value="Golgi alpha-mannosidase II"/>
    <property type="match status" value="1"/>
</dbReference>
<evidence type="ECO:0000256" key="4">
    <source>
        <dbReference type="ARBA" id="ARBA00022729"/>
    </source>
</evidence>
<reference evidence="8 9" key="1">
    <citation type="submission" date="2017-09" db="EMBL/GenBank/DDBJ databases">
        <authorList>
            <person name="Lee N."/>
            <person name="Cho B.-K."/>
        </authorList>
    </citation>
    <scope>NUCLEOTIDE SEQUENCE [LARGE SCALE GENOMIC DNA]</scope>
    <source>
        <strain evidence="8 9">ATCC 19740</strain>
    </source>
</reference>
<evidence type="ECO:0000256" key="2">
    <source>
        <dbReference type="ARBA" id="ARBA00007186"/>
    </source>
</evidence>
<protein>
    <recommendedName>
        <fullName evidence="3">non-reducing end alpha-L-arabinofuranosidase</fullName>
        <ecNumber evidence="3">3.2.1.55</ecNumber>
    </recommendedName>
</protein>
<dbReference type="SUPFAM" id="SSF49785">
    <property type="entry name" value="Galactose-binding domain-like"/>
    <property type="match status" value="1"/>
</dbReference>
<gene>
    <name evidence="8" type="ORF">CP977_29745</name>
</gene>
<dbReference type="InterPro" id="IPR013780">
    <property type="entry name" value="Glyco_hydro_b"/>
</dbReference>
<feature type="region of interest" description="Disordered" evidence="6">
    <location>
        <begin position="1"/>
        <end position="37"/>
    </location>
</feature>
<dbReference type="Pfam" id="PF22848">
    <property type="entry name" value="ASD1_dom"/>
    <property type="match status" value="1"/>
</dbReference>
<evidence type="ECO:0000313" key="8">
    <source>
        <dbReference type="EMBL" id="QEV35837.1"/>
    </source>
</evidence>
<dbReference type="InterPro" id="IPR008979">
    <property type="entry name" value="Galactose-bd-like_sf"/>
</dbReference>